<dbReference type="SUPFAM" id="SSF48498">
    <property type="entry name" value="Tetracyclin repressor-like, C-terminal domain"/>
    <property type="match status" value="1"/>
</dbReference>
<evidence type="ECO:0000313" key="5">
    <source>
        <dbReference type="EMBL" id="GAI46180.1"/>
    </source>
</evidence>
<evidence type="ECO:0000256" key="1">
    <source>
        <dbReference type="ARBA" id="ARBA00023015"/>
    </source>
</evidence>
<dbReference type="PROSITE" id="PS01081">
    <property type="entry name" value="HTH_TETR_1"/>
    <property type="match status" value="1"/>
</dbReference>
<accession>X1Q526</accession>
<keyword evidence="3" id="KW-0804">Transcription</keyword>
<dbReference type="SUPFAM" id="SSF46689">
    <property type="entry name" value="Homeodomain-like"/>
    <property type="match status" value="1"/>
</dbReference>
<dbReference type="Pfam" id="PF00440">
    <property type="entry name" value="TetR_N"/>
    <property type="match status" value="1"/>
</dbReference>
<dbReference type="InterPro" id="IPR036271">
    <property type="entry name" value="Tet_transcr_reg_TetR-rel_C_sf"/>
</dbReference>
<keyword evidence="2" id="KW-0238">DNA-binding</keyword>
<evidence type="ECO:0000256" key="2">
    <source>
        <dbReference type="ARBA" id="ARBA00023125"/>
    </source>
</evidence>
<dbReference type="EMBL" id="BARV01027019">
    <property type="protein sequence ID" value="GAI46180.1"/>
    <property type="molecule type" value="Genomic_DNA"/>
</dbReference>
<feature type="non-terminal residue" evidence="5">
    <location>
        <position position="214"/>
    </location>
</feature>
<dbReference type="InterPro" id="IPR009057">
    <property type="entry name" value="Homeodomain-like_sf"/>
</dbReference>
<dbReference type="GO" id="GO:0003700">
    <property type="term" value="F:DNA-binding transcription factor activity"/>
    <property type="evidence" value="ECO:0007669"/>
    <property type="project" value="TreeGrafter"/>
</dbReference>
<reference evidence="5" key="1">
    <citation type="journal article" date="2014" name="Front. Microbiol.">
        <title>High frequency of phylogenetically diverse reductive dehalogenase-homologous genes in deep subseafloor sedimentary metagenomes.</title>
        <authorList>
            <person name="Kawai M."/>
            <person name="Futagami T."/>
            <person name="Toyoda A."/>
            <person name="Takaki Y."/>
            <person name="Nishi S."/>
            <person name="Hori S."/>
            <person name="Arai W."/>
            <person name="Tsubouchi T."/>
            <person name="Morono Y."/>
            <person name="Uchiyama I."/>
            <person name="Ito T."/>
            <person name="Fujiyama A."/>
            <person name="Inagaki F."/>
            <person name="Takami H."/>
        </authorList>
    </citation>
    <scope>NUCLEOTIDE SEQUENCE</scope>
    <source>
        <strain evidence="5">Expedition CK06-06</strain>
    </source>
</reference>
<dbReference type="InterPro" id="IPR001647">
    <property type="entry name" value="HTH_TetR"/>
</dbReference>
<evidence type="ECO:0000256" key="3">
    <source>
        <dbReference type="ARBA" id="ARBA00023163"/>
    </source>
</evidence>
<dbReference type="PROSITE" id="PS50977">
    <property type="entry name" value="HTH_TETR_2"/>
    <property type="match status" value="1"/>
</dbReference>
<organism evidence="5">
    <name type="scientific">marine sediment metagenome</name>
    <dbReference type="NCBI Taxonomy" id="412755"/>
    <lineage>
        <taxon>unclassified sequences</taxon>
        <taxon>metagenomes</taxon>
        <taxon>ecological metagenomes</taxon>
    </lineage>
</organism>
<dbReference type="InterPro" id="IPR023772">
    <property type="entry name" value="DNA-bd_HTH_TetR-type_CS"/>
</dbReference>
<name>X1Q526_9ZZZZ</name>
<comment type="caution">
    <text evidence="5">The sequence shown here is derived from an EMBL/GenBank/DDBJ whole genome shotgun (WGS) entry which is preliminary data.</text>
</comment>
<dbReference type="AlphaFoldDB" id="X1Q526"/>
<dbReference type="PRINTS" id="PR00455">
    <property type="entry name" value="HTHTETR"/>
</dbReference>
<dbReference type="PANTHER" id="PTHR30055:SF240">
    <property type="entry name" value="HTH-TYPE TRANSCRIPTIONAL REGULATOR ACRR"/>
    <property type="match status" value="1"/>
</dbReference>
<dbReference type="Gene3D" id="1.10.357.10">
    <property type="entry name" value="Tetracycline Repressor, domain 2"/>
    <property type="match status" value="1"/>
</dbReference>
<evidence type="ECO:0000259" key="4">
    <source>
        <dbReference type="PROSITE" id="PS50977"/>
    </source>
</evidence>
<feature type="domain" description="HTH tetR-type" evidence="4">
    <location>
        <begin position="47"/>
        <end position="107"/>
    </location>
</feature>
<proteinExistence type="predicted"/>
<sequence length="214" mass="22676">MFGAIDEPGRQAGIAPVLLADRRTDASALGKPDGGRLMARRTARDADCTKQTIKCAAVQVFCAAGVVGATLSEVARLAGVTRGAVYWHFESKEGLLETVCQDAADILVQALSRKMPSSTPLEAVAATAEAVFRTVAGEGDAQRSSALLFKWGRHGGSDIICSQRTELSIRLRAYAGGCIEEAVAARQIRGNTNIRTAALAYEAYVFGIVESWLS</sequence>
<dbReference type="GO" id="GO:0000976">
    <property type="term" value="F:transcription cis-regulatory region binding"/>
    <property type="evidence" value="ECO:0007669"/>
    <property type="project" value="TreeGrafter"/>
</dbReference>
<dbReference type="PANTHER" id="PTHR30055">
    <property type="entry name" value="HTH-TYPE TRANSCRIPTIONAL REGULATOR RUTR"/>
    <property type="match status" value="1"/>
</dbReference>
<gene>
    <name evidence="5" type="ORF">S06H3_43547</name>
</gene>
<protein>
    <recommendedName>
        <fullName evidence="4">HTH tetR-type domain-containing protein</fullName>
    </recommendedName>
</protein>
<keyword evidence="1" id="KW-0805">Transcription regulation</keyword>
<dbReference type="InterPro" id="IPR050109">
    <property type="entry name" value="HTH-type_TetR-like_transc_reg"/>
</dbReference>